<dbReference type="Pfam" id="PF01799">
    <property type="entry name" value="Fer2_2"/>
    <property type="match status" value="1"/>
</dbReference>
<keyword evidence="4" id="KW-0560">Oxidoreductase</keyword>
<dbReference type="Proteomes" id="UP000266113">
    <property type="component" value="Unassembled WGS sequence"/>
</dbReference>
<evidence type="ECO:0000259" key="6">
    <source>
        <dbReference type="PROSITE" id="PS51085"/>
    </source>
</evidence>
<comment type="similarity">
    <text evidence="1">Belongs to the xanthine dehydrogenase family.</text>
</comment>
<dbReference type="PANTHER" id="PTHR11908:SF132">
    <property type="entry name" value="ALDEHYDE OXIDASE 1-RELATED"/>
    <property type="match status" value="1"/>
</dbReference>
<dbReference type="InterPro" id="IPR012675">
    <property type="entry name" value="Beta-grasp_dom_sf"/>
</dbReference>
<dbReference type="GO" id="GO:0005506">
    <property type="term" value="F:iron ion binding"/>
    <property type="evidence" value="ECO:0007669"/>
    <property type="project" value="InterPro"/>
</dbReference>
<name>A0A398E0F2_9BACT</name>
<dbReference type="PANTHER" id="PTHR11908">
    <property type="entry name" value="XANTHINE DEHYDROGENASE"/>
    <property type="match status" value="1"/>
</dbReference>
<dbReference type="InterPro" id="IPR001041">
    <property type="entry name" value="2Fe-2S_ferredoxin-type"/>
</dbReference>
<protein>
    <submittedName>
        <fullName evidence="7">Aldehyde oxidase</fullName>
    </submittedName>
</protein>
<dbReference type="InterPro" id="IPR036884">
    <property type="entry name" value="2Fe-2S-bd_dom_sf"/>
</dbReference>
<evidence type="ECO:0000313" key="7">
    <source>
        <dbReference type="EMBL" id="RIE16111.1"/>
    </source>
</evidence>
<dbReference type="InterPro" id="IPR036856">
    <property type="entry name" value="Ald_Oxase/Xan_DH_a/b_sf"/>
</dbReference>
<dbReference type="CDD" id="cd00207">
    <property type="entry name" value="fer2"/>
    <property type="match status" value="1"/>
</dbReference>
<dbReference type="Gene3D" id="3.10.20.30">
    <property type="match status" value="1"/>
</dbReference>
<dbReference type="PROSITE" id="PS51085">
    <property type="entry name" value="2FE2S_FER_2"/>
    <property type="match status" value="1"/>
</dbReference>
<keyword evidence="2" id="KW-0500">Molybdenum</keyword>
<organism evidence="7 8">
    <name type="scientific">Candidatus Cryosericum septentrionale</name>
    <dbReference type="NCBI Taxonomy" id="2290913"/>
    <lineage>
        <taxon>Bacteria</taxon>
        <taxon>Pseudomonadati</taxon>
        <taxon>Caldisericota/Cryosericota group</taxon>
        <taxon>Candidatus Cryosericota</taxon>
        <taxon>Candidatus Cryosericia</taxon>
        <taxon>Candidatus Cryosericales</taxon>
        <taxon>Candidatus Cryosericaceae</taxon>
        <taxon>Candidatus Cryosericum</taxon>
    </lineage>
</organism>
<keyword evidence="5" id="KW-0408">Iron</keyword>
<dbReference type="SUPFAM" id="SSF47741">
    <property type="entry name" value="CO dehydrogenase ISP C-domain like"/>
    <property type="match status" value="1"/>
</dbReference>
<dbReference type="Gene3D" id="3.90.1170.50">
    <property type="entry name" value="Aldehyde oxidase/xanthine dehydrogenase, a/b hammerhead"/>
    <property type="match status" value="1"/>
</dbReference>
<evidence type="ECO:0000313" key="8">
    <source>
        <dbReference type="Proteomes" id="UP000266113"/>
    </source>
</evidence>
<evidence type="ECO:0000256" key="2">
    <source>
        <dbReference type="ARBA" id="ARBA00022505"/>
    </source>
</evidence>
<evidence type="ECO:0000256" key="4">
    <source>
        <dbReference type="ARBA" id="ARBA00023002"/>
    </source>
</evidence>
<dbReference type="InterPro" id="IPR016208">
    <property type="entry name" value="Ald_Oxase/xanthine_DH-like"/>
</dbReference>
<gene>
    <name evidence="7" type="ORF">SMC1_08615</name>
</gene>
<comment type="caution">
    <text evidence="7">The sequence shown here is derived from an EMBL/GenBank/DDBJ whole genome shotgun (WGS) entry which is preliminary data.</text>
</comment>
<feature type="domain" description="2Fe-2S ferredoxin-type" evidence="6">
    <location>
        <begin position="1"/>
        <end position="76"/>
    </location>
</feature>
<dbReference type="InterPro" id="IPR000674">
    <property type="entry name" value="Ald_Oxase/Xan_DH_a/b"/>
</dbReference>
<proteinExistence type="inferred from homology"/>
<dbReference type="SUPFAM" id="SSF54292">
    <property type="entry name" value="2Fe-2S ferredoxin-like"/>
    <property type="match status" value="1"/>
</dbReference>
<dbReference type="InterPro" id="IPR006058">
    <property type="entry name" value="2Fe2S_fd_BS"/>
</dbReference>
<sequence length="966" mass="104344">MTISITVNTVERSFDVQPDEVLLDVLRREGYLEVKGSCHSGDCGACTVLLDGRPVASCLALAAKADGHAVTTVRGIGDQAHPHVLQDSFVKNGAVQCGYCVPGAITSAKALLDENPDPTEEEIRLAMDSNYCRCTGYEQQVEAVLDAAAQLRKGGQEMSIERKGFRHLTEGSYPATHVVGKSVDKVDGYALASGAPMYTDDIAARDFPNRLYGRILTSPIANGVITSIDTSAAEALPGARLVLTWKNTPRTFYTTAGQGWPEPSPYDNQMFTERVRFVGDRVAAVFADSKDIAEQTLRLIKVSFKEEPAVLDADDAMKPGAPIVHPEDPKGAYDSAHNVAAHVDINVGNVERALAESEVTISETFQTHYAQHTPMETHTAFAYTDDMGKIVIVSSTQVPWHARRIVSRVLGLPMSKLRVVKPRIGGGYGTKQEILIDDLVAYATIKTGLPCEIELTRKEEFVSARTRHPMKIDMSIGCDKQGHFRALKMYVLSNTGAYGSHSLTVMSNTGSKTLPLYNKATDVQFFGDAVYTNLPVPGAYRGYGATQGYAALECTIDDLAAKLGMDPIELRKKNMIRVGEGSPIFEALGEGRQGVAQTIKSSSLPTLLDLGAEAIGWKEKRGKRVRSGHKVRGVGMSMHMQGSGIPLIDMASASIKLNEDGSYFMTMGATDIGTGSDTILSQMAAEVLGVTMDKISVLSSDTDLTPFDVGAYASSTTFVSGGAVVKAAKAVRNQIFSVAAEILGEELNQQLVIAEPKVEWDNDQPDPILSFYRMEDGNVVSVRSGKKVSVSDIAYRAYYEVNQHQIATTQSFVSPYSPPPFAAHFVEIEVDELIGKVEVLKYVAAVDCGVSINPDLVRGQIMGAIANGIGFALTEEYHFGSHGNMTNSSLFDYKILSRRDMPPTEVILVDTYEPTGPWGAKSVAEICINGPIPAIGNAIFDATGIRLHRTPYTPDKVLAALRGKSI</sequence>
<dbReference type="InterPro" id="IPR002888">
    <property type="entry name" value="2Fe-2S-bd"/>
</dbReference>
<dbReference type="SMART" id="SM01008">
    <property type="entry name" value="Ald_Xan_dh_C"/>
    <property type="match status" value="1"/>
</dbReference>
<dbReference type="InterPro" id="IPR008274">
    <property type="entry name" value="AldOxase/xan_DH_MoCoBD1"/>
</dbReference>
<dbReference type="EMBL" id="QXIY01000037">
    <property type="protein sequence ID" value="RIE16111.1"/>
    <property type="molecule type" value="Genomic_DNA"/>
</dbReference>
<dbReference type="OrthoDB" id="9759099at2"/>
<evidence type="ECO:0000256" key="1">
    <source>
        <dbReference type="ARBA" id="ARBA00006849"/>
    </source>
</evidence>
<dbReference type="AlphaFoldDB" id="A0A398E0F2"/>
<dbReference type="PROSITE" id="PS00197">
    <property type="entry name" value="2FE2S_FER_1"/>
    <property type="match status" value="1"/>
</dbReference>
<dbReference type="Gene3D" id="3.30.365.10">
    <property type="entry name" value="Aldehyde oxidase/xanthine dehydrogenase, molybdopterin binding domain"/>
    <property type="match status" value="4"/>
</dbReference>
<reference evidence="7 8" key="1">
    <citation type="submission" date="2018-09" db="EMBL/GenBank/DDBJ databases">
        <title>Discovery and Ecogenomic Context for Candidatus Cryosericales, a Global Caldiserica Order Active in Thawing Permafrost.</title>
        <authorList>
            <person name="Martinez M.A."/>
            <person name="Woodcroft B.J."/>
            <person name="Ignacio Espinoza J.C."/>
            <person name="Zayed A."/>
            <person name="Singleton C.M."/>
            <person name="Boyd J."/>
            <person name="Li Y.-F."/>
            <person name="Purvine S."/>
            <person name="Maughan H."/>
            <person name="Hodgkins S.B."/>
            <person name="Anderson D."/>
            <person name="Sederholm M."/>
            <person name="Temperton B."/>
            <person name="Saleska S.R."/>
            <person name="Tyson G.W."/>
            <person name="Rich V.I."/>
        </authorList>
    </citation>
    <scope>NUCLEOTIDE SEQUENCE [LARGE SCALE GENOMIC DNA]</scope>
    <source>
        <strain evidence="7 8">SMC1</strain>
    </source>
</reference>
<keyword evidence="3" id="KW-0479">Metal-binding</keyword>
<dbReference type="Pfam" id="PF00111">
    <property type="entry name" value="Fer2"/>
    <property type="match status" value="1"/>
</dbReference>
<dbReference type="SUPFAM" id="SSF54665">
    <property type="entry name" value="CO dehydrogenase molybdoprotein N-domain-like"/>
    <property type="match status" value="1"/>
</dbReference>
<dbReference type="RefSeq" id="WP_119086374.1">
    <property type="nucleotide sequence ID" value="NZ_QXIY01000037.1"/>
</dbReference>
<evidence type="ECO:0000256" key="5">
    <source>
        <dbReference type="ARBA" id="ARBA00023004"/>
    </source>
</evidence>
<dbReference type="InterPro" id="IPR046867">
    <property type="entry name" value="AldOxase/xan_DH_MoCoBD2"/>
</dbReference>
<dbReference type="GO" id="GO:0016491">
    <property type="term" value="F:oxidoreductase activity"/>
    <property type="evidence" value="ECO:0007669"/>
    <property type="project" value="UniProtKB-KW"/>
</dbReference>
<dbReference type="Gene3D" id="1.10.150.120">
    <property type="entry name" value="[2Fe-2S]-binding domain"/>
    <property type="match status" value="1"/>
</dbReference>
<dbReference type="InterPro" id="IPR037165">
    <property type="entry name" value="AldOxase/xan_DH_Mopterin-bd_sf"/>
</dbReference>
<dbReference type="SUPFAM" id="SSF56003">
    <property type="entry name" value="Molybdenum cofactor-binding domain"/>
    <property type="match status" value="1"/>
</dbReference>
<dbReference type="GO" id="GO:0051537">
    <property type="term" value="F:2 iron, 2 sulfur cluster binding"/>
    <property type="evidence" value="ECO:0007669"/>
    <property type="project" value="InterPro"/>
</dbReference>
<evidence type="ECO:0000256" key="3">
    <source>
        <dbReference type="ARBA" id="ARBA00022723"/>
    </source>
</evidence>
<dbReference type="Pfam" id="PF02738">
    <property type="entry name" value="MoCoBD_1"/>
    <property type="match status" value="1"/>
</dbReference>
<dbReference type="Pfam" id="PF20256">
    <property type="entry name" value="MoCoBD_2"/>
    <property type="match status" value="1"/>
</dbReference>
<keyword evidence="8" id="KW-1185">Reference proteome</keyword>
<dbReference type="Pfam" id="PF01315">
    <property type="entry name" value="Ald_Xan_dh_C"/>
    <property type="match status" value="1"/>
</dbReference>
<accession>A0A398E0F2</accession>
<dbReference type="InterPro" id="IPR036010">
    <property type="entry name" value="2Fe-2S_ferredoxin-like_sf"/>
</dbReference>
<dbReference type="PIRSF" id="PIRSF000127">
    <property type="entry name" value="Xanthine_DH"/>
    <property type="match status" value="1"/>
</dbReference>